<dbReference type="Gene3D" id="3.40.50.300">
    <property type="entry name" value="P-loop containing nucleotide triphosphate hydrolases"/>
    <property type="match status" value="1"/>
</dbReference>
<reference evidence="4" key="1">
    <citation type="submission" date="2015-09" db="EMBL/GenBank/DDBJ databases">
        <authorList>
            <consortium name="Pathogen Informatics"/>
        </authorList>
    </citation>
    <scope>NUCLEOTIDE SEQUENCE [LARGE SCALE GENOMIC DNA]</scope>
    <source>
        <strain evidence="4">Lake Konstanz</strain>
    </source>
</reference>
<keyword evidence="1" id="KW-0472">Membrane</keyword>
<sequence>MLKASLPLRVRVLVLTMIPSGGALTPALERLGYKPYTFKNTFQRGNAGTHPPEWASVLEGKKHFNLKLLTGDFDCLVGPPAAIAFDRVLRDCPAFTKVILVEEPDKDAWARDADQHLPQLLAATLKGSKRSVGKHFHTMVQMMLPSDKKLNRAAALEIFEERVKRAITADRLLVYRTSEGWEPLCEFLEKDVPEGVSFPPSDNGFEIFGVLEDRLRRAERLTLYVSIVMVAATVVMFWPFFGSIWASINEYYMDYKTAFATETETLRQEGREKDMSLRKAMVMSKDVTMAFEKKWRDEVIPPNDANATAAAAKKP</sequence>
<feature type="chain" id="PRO_5006622371" evidence="2">
    <location>
        <begin position="24"/>
        <end position="315"/>
    </location>
</feature>
<evidence type="ECO:0000313" key="4">
    <source>
        <dbReference type="Proteomes" id="UP000051952"/>
    </source>
</evidence>
<dbReference type="InterPro" id="IPR040632">
    <property type="entry name" value="Sulfotransfer_4"/>
</dbReference>
<gene>
    <name evidence="3" type="ORF">BSAL_19610</name>
</gene>
<protein>
    <submittedName>
        <fullName evidence="3">Membrane-associated protein, putative</fullName>
    </submittedName>
</protein>
<keyword evidence="1" id="KW-0812">Transmembrane</keyword>
<dbReference type="VEuPathDB" id="TriTrypDB:BSAL_19610"/>
<feature type="transmembrane region" description="Helical" evidence="1">
    <location>
        <begin position="221"/>
        <end position="241"/>
    </location>
</feature>
<dbReference type="Pfam" id="PF17784">
    <property type="entry name" value="Sulfotransfer_4"/>
    <property type="match status" value="1"/>
</dbReference>
<keyword evidence="4" id="KW-1185">Reference proteome</keyword>
<evidence type="ECO:0000313" key="3">
    <source>
        <dbReference type="EMBL" id="CUG89157.1"/>
    </source>
</evidence>
<feature type="signal peptide" evidence="2">
    <location>
        <begin position="1"/>
        <end position="23"/>
    </location>
</feature>
<keyword evidence="1" id="KW-1133">Transmembrane helix</keyword>
<organism evidence="3 4">
    <name type="scientific">Bodo saltans</name>
    <name type="common">Flagellated protozoan</name>
    <dbReference type="NCBI Taxonomy" id="75058"/>
    <lineage>
        <taxon>Eukaryota</taxon>
        <taxon>Discoba</taxon>
        <taxon>Euglenozoa</taxon>
        <taxon>Kinetoplastea</taxon>
        <taxon>Metakinetoplastina</taxon>
        <taxon>Eubodonida</taxon>
        <taxon>Bodonidae</taxon>
        <taxon>Bodo</taxon>
    </lineage>
</organism>
<dbReference type="PANTHER" id="PTHR36978">
    <property type="entry name" value="P-LOOP CONTAINING NUCLEOTIDE TRIPHOSPHATE HYDROLASE"/>
    <property type="match status" value="1"/>
</dbReference>
<dbReference type="PANTHER" id="PTHR36978:SF4">
    <property type="entry name" value="P-LOOP CONTAINING NUCLEOSIDE TRIPHOSPHATE HYDROLASE PROTEIN"/>
    <property type="match status" value="1"/>
</dbReference>
<accession>A0A0S4JG88</accession>
<dbReference type="EMBL" id="CYKH01001710">
    <property type="protein sequence ID" value="CUG89157.1"/>
    <property type="molecule type" value="Genomic_DNA"/>
</dbReference>
<proteinExistence type="predicted"/>
<dbReference type="OMA" id="WASINEY"/>
<dbReference type="InterPro" id="IPR027417">
    <property type="entry name" value="P-loop_NTPase"/>
</dbReference>
<dbReference type="AlphaFoldDB" id="A0A0S4JG88"/>
<name>A0A0S4JG88_BODSA</name>
<dbReference type="Proteomes" id="UP000051952">
    <property type="component" value="Unassembled WGS sequence"/>
</dbReference>
<dbReference type="OrthoDB" id="272681at2759"/>
<keyword evidence="2" id="KW-0732">Signal</keyword>
<evidence type="ECO:0000256" key="2">
    <source>
        <dbReference type="SAM" id="SignalP"/>
    </source>
</evidence>
<evidence type="ECO:0000256" key="1">
    <source>
        <dbReference type="SAM" id="Phobius"/>
    </source>
</evidence>